<keyword evidence="1" id="KW-0547">Nucleotide-binding</keyword>
<reference evidence="5" key="2">
    <citation type="submission" date="2020-09" db="EMBL/GenBank/DDBJ databases">
        <authorList>
            <person name="Sun Q."/>
            <person name="Zhou Y."/>
        </authorList>
    </citation>
    <scope>NUCLEOTIDE SEQUENCE</scope>
    <source>
        <strain evidence="5">CGMCC 4.7138</strain>
    </source>
</reference>
<dbReference type="PROSITE" id="PS00622">
    <property type="entry name" value="HTH_LUXR_1"/>
    <property type="match status" value="1"/>
</dbReference>
<dbReference type="Gene3D" id="1.25.40.10">
    <property type="entry name" value="Tetratricopeptide repeat domain"/>
    <property type="match status" value="1"/>
</dbReference>
<dbReference type="RefSeq" id="WP_142569054.1">
    <property type="nucleotide sequence ID" value="NZ_BMMN01000002.1"/>
</dbReference>
<protein>
    <submittedName>
        <fullName evidence="5">Helix-turn-helix transcriptional regulator</fullName>
    </submittedName>
</protein>
<gene>
    <name evidence="5" type="ORF">GCM10011574_13730</name>
</gene>
<dbReference type="InterPro" id="IPR011990">
    <property type="entry name" value="TPR-like_helical_dom_sf"/>
</dbReference>
<dbReference type="InterPro" id="IPR027417">
    <property type="entry name" value="P-loop_NTPase"/>
</dbReference>
<evidence type="ECO:0000256" key="3">
    <source>
        <dbReference type="SAM" id="MobiDB-lite"/>
    </source>
</evidence>
<dbReference type="Pfam" id="PF00196">
    <property type="entry name" value="GerE"/>
    <property type="match status" value="1"/>
</dbReference>
<accession>A0A8H9GYY6</accession>
<dbReference type="GO" id="GO:0004016">
    <property type="term" value="F:adenylate cyclase activity"/>
    <property type="evidence" value="ECO:0007669"/>
    <property type="project" value="TreeGrafter"/>
</dbReference>
<dbReference type="SUPFAM" id="SSF46894">
    <property type="entry name" value="C-terminal effector domain of the bipartite response regulators"/>
    <property type="match status" value="1"/>
</dbReference>
<evidence type="ECO:0000256" key="2">
    <source>
        <dbReference type="ARBA" id="ARBA00022840"/>
    </source>
</evidence>
<dbReference type="Gene3D" id="1.10.10.10">
    <property type="entry name" value="Winged helix-like DNA-binding domain superfamily/Winged helix DNA-binding domain"/>
    <property type="match status" value="1"/>
</dbReference>
<evidence type="ECO:0000259" key="4">
    <source>
        <dbReference type="PROSITE" id="PS50043"/>
    </source>
</evidence>
<dbReference type="PANTHER" id="PTHR16305:SF35">
    <property type="entry name" value="TRANSCRIPTIONAL ACTIVATOR DOMAIN"/>
    <property type="match status" value="1"/>
</dbReference>
<evidence type="ECO:0000313" key="6">
    <source>
        <dbReference type="Proteomes" id="UP000653480"/>
    </source>
</evidence>
<sequence length="947" mass="99453">MSCLTDVRSNSVRGREKESDALRALVDRARAGAGGCLLLLGGPGAGKTALLDLAAAHAATGAPGEPGFLVLRTQGVAGETHLPYAGLHALLGPITDRLDTPAADTRVLAEALRTGADAGGLALPAALLRLLRAAGRPVLVCADDLQRLDAPSREAFCFVARRVGTIPVAVLLACAEPGTAPDGLPTLPLAPLDERASRQVLDDLVPDGLPGDLRTALVRAARGNPLALAELAGALTDEHREGTAPPPQTPPRGGRLWRAYADRLLGLPADTADLVTLIAADPGIDAVTLTRAAEARSGLAALEAAEAAGVVVELPDGGFDLADPLLRHVAYAEASLARRRAAHRLLAGLLGDVSGDVSGEGAGEGAADASGDDSGGERRRLRRAWHRAAALDGPAGELAEDLVRALAEMPKATTAAFPEPFRVLERAAELTGHGETKAARLAAAAQHAWRAGQPQRARSLLARIDTLTAGAEVRGRAELLRGSLELRAGKTDSACDTLLAAAERLLRTDREQAVRALVRAGEASYLAGDNRRFLTIARRAETLRRPDDAHLTRMALEYLGGMAATFRGRHREATASLRRVATGVMAPSSAGSPSALVWGGVASLLLGNGAAALTLTSRAVEVARAHGAVASMPQMLEILIQAQQWMGRYDAVAANAMDGLRLAQETGRAVSGAQHLAWLAFTAAVEGDEETCALRAARAVELAAAHGVSVAEALGTLALAHLDVAANRHADAVNRLRVVARTGDPLVVRVMATPLLVESTVRTGDVAQARDALVVLERWADSTRDPDRLALAARCHALLASPDEAGERFAQALELHRQGSCAFETARTRLLYGGMLRRSRRPGAAREHLHGALETFERYGARLWSAHARAELRAAGESVRPSGSRSEAGRLLTAQQFQIATLVAEGATNREVAARLFISPRTVEHHLRNIFARLGVRSRVELARLLP</sequence>
<dbReference type="OrthoDB" id="483at2"/>
<reference evidence="5" key="1">
    <citation type="journal article" date="2014" name="Int. J. Syst. Evol. Microbiol.">
        <title>Complete genome sequence of Corynebacterium casei LMG S-19264T (=DSM 44701T), isolated from a smear-ripened cheese.</title>
        <authorList>
            <consortium name="US DOE Joint Genome Institute (JGI-PGF)"/>
            <person name="Walter F."/>
            <person name="Albersmeier A."/>
            <person name="Kalinowski J."/>
            <person name="Ruckert C."/>
        </authorList>
    </citation>
    <scope>NUCLEOTIDE SEQUENCE</scope>
    <source>
        <strain evidence="5">CGMCC 4.7138</strain>
    </source>
</reference>
<dbReference type="Proteomes" id="UP000653480">
    <property type="component" value="Unassembled WGS sequence"/>
</dbReference>
<dbReference type="InterPro" id="IPR036388">
    <property type="entry name" value="WH-like_DNA-bd_sf"/>
</dbReference>
<dbReference type="EMBL" id="BMMN01000002">
    <property type="protein sequence ID" value="GGO03637.1"/>
    <property type="molecule type" value="Genomic_DNA"/>
</dbReference>
<feature type="domain" description="HTH luxR-type" evidence="4">
    <location>
        <begin position="885"/>
        <end position="947"/>
    </location>
</feature>
<dbReference type="PANTHER" id="PTHR16305">
    <property type="entry name" value="TESTICULAR SOLUBLE ADENYLYL CYCLASE"/>
    <property type="match status" value="1"/>
</dbReference>
<dbReference type="Gene3D" id="3.40.50.300">
    <property type="entry name" value="P-loop containing nucleotide triphosphate hydrolases"/>
    <property type="match status" value="1"/>
</dbReference>
<dbReference type="PROSITE" id="PS50043">
    <property type="entry name" value="HTH_LUXR_2"/>
    <property type="match status" value="1"/>
</dbReference>
<dbReference type="SUPFAM" id="SSF52540">
    <property type="entry name" value="P-loop containing nucleoside triphosphate hydrolases"/>
    <property type="match status" value="1"/>
</dbReference>
<dbReference type="SMART" id="SM00382">
    <property type="entry name" value="AAA"/>
    <property type="match status" value="1"/>
</dbReference>
<dbReference type="Pfam" id="PF13191">
    <property type="entry name" value="AAA_16"/>
    <property type="match status" value="1"/>
</dbReference>
<dbReference type="GO" id="GO:0005524">
    <property type="term" value="F:ATP binding"/>
    <property type="evidence" value="ECO:0007669"/>
    <property type="project" value="UniProtKB-KW"/>
</dbReference>
<dbReference type="CDD" id="cd06170">
    <property type="entry name" value="LuxR_C_like"/>
    <property type="match status" value="1"/>
</dbReference>
<name>A0A8H9GYY6_9ACTN</name>
<comment type="caution">
    <text evidence="5">The sequence shown here is derived from an EMBL/GenBank/DDBJ whole genome shotgun (WGS) entry which is preliminary data.</text>
</comment>
<dbReference type="InterPro" id="IPR041664">
    <property type="entry name" value="AAA_16"/>
</dbReference>
<dbReference type="AlphaFoldDB" id="A0A8H9GYY6"/>
<feature type="region of interest" description="Disordered" evidence="3">
    <location>
        <begin position="360"/>
        <end position="379"/>
    </location>
</feature>
<dbReference type="GO" id="GO:0003677">
    <property type="term" value="F:DNA binding"/>
    <property type="evidence" value="ECO:0007669"/>
    <property type="project" value="InterPro"/>
</dbReference>
<dbReference type="GO" id="GO:0005737">
    <property type="term" value="C:cytoplasm"/>
    <property type="evidence" value="ECO:0007669"/>
    <property type="project" value="TreeGrafter"/>
</dbReference>
<dbReference type="SUPFAM" id="SSF48452">
    <property type="entry name" value="TPR-like"/>
    <property type="match status" value="1"/>
</dbReference>
<proteinExistence type="predicted"/>
<keyword evidence="6" id="KW-1185">Reference proteome</keyword>
<evidence type="ECO:0000313" key="5">
    <source>
        <dbReference type="EMBL" id="GGO03637.1"/>
    </source>
</evidence>
<dbReference type="InterPro" id="IPR000792">
    <property type="entry name" value="Tscrpt_reg_LuxR_C"/>
</dbReference>
<dbReference type="SMART" id="SM00421">
    <property type="entry name" value="HTH_LUXR"/>
    <property type="match status" value="1"/>
</dbReference>
<keyword evidence="2" id="KW-0067">ATP-binding</keyword>
<organism evidence="5 6">
    <name type="scientific">Microbispora bryophytorum</name>
    <dbReference type="NCBI Taxonomy" id="1460882"/>
    <lineage>
        <taxon>Bacteria</taxon>
        <taxon>Bacillati</taxon>
        <taxon>Actinomycetota</taxon>
        <taxon>Actinomycetes</taxon>
        <taxon>Streptosporangiales</taxon>
        <taxon>Streptosporangiaceae</taxon>
        <taxon>Microbispora</taxon>
    </lineage>
</organism>
<dbReference type="InterPro" id="IPR016032">
    <property type="entry name" value="Sig_transdc_resp-reg_C-effctor"/>
</dbReference>
<evidence type="ECO:0000256" key="1">
    <source>
        <dbReference type="ARBA" id="ARBA00022741"/>
    </source>
</evidence>
<dbReference type="InterPro" id="IPR003593">
    <property type="entry name" value="AAA+_ATPase"/>
</dbReference>
<dbReference type="PRINTS" id="PR00038">
    <property type="entry name" value="HTHLUXR"/>
</dbReference>
<dbReference type="GO" id="GO:0006355">
    <property type="term" value="P:regulation of DNA-templated transcription"/>
    <property type="evidence" value="ECO:0007669"/>
    <property type="project" value="InterPro"/>
</dbReference>